<dbReference type="Proteomes" id="UP001218218">
    <property type="component" value="Unassembled WGS sequence"/>
</dbReference>
<proteinExistence type="predicted"/>
<reference evidence="1" key="1">
    <citation type="submission" date="2023-03" db="EMBL/GenBank/DDBJ databases">
        <title>Massive genome expansion in bonnet fungi (Mycena s.s.) driven by repeated elements and novel gene families across ecological guilds.</title>
        <authorList>
            <consortium name="Lawrence Berkeley National Laboratory"/>
            <person name="Harder C.B."/>
            <person name="Miyauchi S."/>
            <person name="Viragh M."/>
            <person name="Kuo A."/>
            <person name="Thoen E."/>
            <person name="Andreopoulos B."/>
            <person name="Lu D."/>
            <person name="Skrede I."/>
            <person name="Drula E."/>
            <person name="Henrissat B."/>
            <person name="Morin E."/>
            <person name="Kohler A."/>
            <person name="Barry K."/>
            <person name="LaButti K."/>
            <person name="Morin E."/>
            <person name="Salamov A."/>
            <person name="Lipzen A."/>
            <person name="Mereny Z."/>
            <person name="Hegedus B."/>
            <person name="Baldrian P."/>
            <person name="Stursova M."/>
            <person name="Weitz H."/>
            <person name="Taylor A."/>
            <person name="Grigoriev I.V."/>
            <person name="Nagy L.G."/>
            <person name="Martin F."/>
            <person name="Kauserud H."/>
        </authorList>
    </citation>
    <scope>NUCLEOTIDE SEQUENCE</scope>
    <source>
        <strain evidence="1">CBHHK002</strain>
    </source>
</reference>
<dbReference type="AlphaFoldDB" id="A0AAD6ZER3"/>
<gene>
    <name evidence="1" type="ORF">DFH08DRAFT_819590</name>
</gene>
<organism evidence="1 2">
    <name type="scientific">Mycena albidolilacea</name>
    <dbReference type="NCBI Taxonomy" id="1033008"/>
    <lineage>
        <taxon>Eukaryota</taxon>
        <taxon>Fungi</taxon>
        <taxon>Dikarya</taxon>
        <taxon>Basidiomycota</taxon>
        <taxon>Agaricomycotina</taxon>
        <taxon>Agaricomycetes</taxon>
        <taxon>Agaricomycetidae</taxon>
        <taxon>Agaricales</taxon>
        <taxon>Marasmiineae</taxon>
        <taxon>Mycenaceae</taxon>
        <taxon>Mycena</taxon>
    </lineage>
</organism>
<name>A0AAD6ZER3_9AGAR</name>
<sequence length="213" mass="23980">MAPFLLFTAFKLIIDWRCKWCLRIHRYDLSCDALKRGCMLFPPSLHFEAASANPLAEALGQPRPTSGLGLVSKGSEQACLRAGKPVILGERLGTNCQKRVMCSNWVFSTISTQILIVLPVKMFIRCPRRYLAAQIEPMTPHYWNESDFCTGGCTSNFIRQNKFIWNSVDFMGSMDSAKKLQCDIHLVLPRAGELSRNKMAGEMKILSMNVISV</sequence>
<accession>A0AAD6ZER3</accession>
<protein>
    <submittedName>
        <fullName evidence="1">Uncharacterized protein</fullName>
    </submittedName>
</protein>
<evidence type="ECO:0000313" key="1">
    <source>
        <dbReference type="EMBL" id="KAJ7318687.1"/>
    </source>
</evidence>
<evidence type="ECO:0000313" key="2">
    <source>
        <dbReference type="Proteomes" id="UP001218218"/>
    </source>
</evidence>
<comment type="caution">
    <text evidence="1">The sequence shown here is derived from an EMBL/GenBank/DDBJ whole genome shotgun (WGS) entry which is preliminary data.</text>
</comment>
<keyword evidence="2" id="KW-1185">Reference proteome</keyword>
<dbReference type="EMBL" id="JARIHO010000056">
    <property type="protein sequence ID" value="KAJ7318687.1"/>
    <property type="molecule type" value="Genomic_DNA"/>
</dbReference>